<sequence>MAMDIKTSFPSLNNYKIDINKTFKAEKMKVSSVTQEELLENRRKLDAEQIKSDAAENYWAGLYSSPNSCEIPSNGNYEVSPIVISKDYTFTDPQFITNFVAKESLYEDRIKEK</sequence>
<dbReference type="Proteomes" id="UP001498469">
    <property type="component" value="Unassembled WGS sequence"/>
</dbReference>
<dbReference type="RefSeq" id="WP_331701423.1">
    <property type="nucleotide sequence ID" value="NZ_JAZHFS010000002.1"/>
</dbReference>
<accession>A0ABU7UJ91</accession>
<evidence type="ECO:0000313" key="1">
    <source>
        <dbReference type="EMBL" id="MEF2111462.1"/>
    </source>
</evidence>
<dbReference type="EMBL" id="JAZHFS010000002">
    <property type="protein sequence ID" value="MEF2111462.1"/>
    <property type="molecule type" value="Genomic_DNA"/>
</dbReference>
<name>A0ABU7UJ91_9CLOT</name>
<organism evidence="1 2">
    <name type="scientific">Clostridium frigoriphilum</name>
    <dbReference type="NCBI Taxonomy" id="443253"/>
    <lineage>
        <taxon>Bacteria</taxon>
        <taxon>Bacillati</taxon>
        <taxon>Bacillota</taxon>
        <taxon>Clostridia</taxon>
        <taxon>Eubacteriales</taxon>
        <taxon>Clostridiaceae</taxon>
        <taxon>Clostridium</taxon>
    </lineage>
</organism>
<evidence type="ECO:0000313" key="2">
    <source>
        <dbReference type="Proteomes" id="UP001498469"/>
    </source>
</evidence>
<protein>
    <submittedName>
        <fullName evidence="1">Uncharacterized protein</fullName>
    </submittedName>
</protein>
<reference evidence="1 2" key="1">
    <citation type="submission" date="2023-11" db="EMBL/GenBank/DDBJ databases">
        <title>Draft genome sequence of a psychrophilic Clostridium strain from permafrost water brine.</title>
        <authorList>
            <person name="Shcherbakova V.A."/>
            <person name="Trubitsyn V.E."/>
            <person name="Zakharyuk A.G."/>
        </authorList>
    </citation>
    <scope>NUCLEOTIDE SEQUENCE [LARGE SCALE GENOMIC DNA]</scope>
    <source>
        <strain evidence="1 2">14F</strain>
    </source>
</reference>
<gene>
    <name evidence="1" type="ORF">SJI18_03965</name>
</gene>
<keyword evidence="2" id="KW-1185">Reference proteome</keyword>
<comment type="caution">
    <text evidence="1">The sequence shown here is derived from an EMBL/GenBank/DDBJ whole genome shotgun (WGS) entry which is preliminary data.</text>
</comment>
<proteinExistence type="predicted"/>